<dbReference type="EMBL" id="BPLR01002333">
    <property type="protein sequence ID" value="GIX72614.1"/>
    <property type="molecule type" value="Genomic_DNA"/>
</dbReference>
<evidence type="ECO:0000313" key="2">
    <source>
        <dbReference type="Proteomes" id="UP001054945"/>
    </source>
</evidence>
<dbReference type="Proteomes" id="UP001054945">
    <property type="component" value="Unassembled WGS sequence"/>
</dbReference>
<keyword evidence="2" id="KW-1185">Reference proteome</keyword>
<reference evidence="1 2" key="1">
    <citation type="submission" date="2021-06" db="EMBL/GenBank/DDBJ databases">
        <title>Caerostris extrusa draft genome.</title>
        <authorList>
            <person name="Kono N."/>
            <person name="Arakawa K."/>
        </authorList>
    </citation>
    <scope>NUCLEOTIDE SEQUENCE [LARGE SCALE GENOMIC DNA]</scope>
</reference>
<organism evidence="1 2">
    <name type="scientific">Caerostris extrusa</name>
    <name type="common">Bark spider</name>
    <name type="synonym">Caerostris bankana</name>
    <dbReference type="NCBI Taxonomy" id="172846"/>
    <lineage>
        <taxon>Eukaryota</taxon>
        <taxon>Metazoa</taxon>
        <taxon>Ecdysozoa</taxon>
        <taxon>Arthropoda</taxon>
        <taxon>Chelicerata</taxon>
        <taxon>Arachnida</taxon>
        <taxon>Araneae</taxon>
        <taxon>Araneomorphae</taxon>
        <taxon>Entelegynae</taxon>
        <taxon>Araneoidea</taxon>
        <taxon>Araneidae</taxon>
        <taxon>Caerostris</taxon>
    </lineage>
</organism>
<gene>
    <name evidence="1" type="ORF">CEXT_515171</name>
</gene>
<dbReference type="AlphaFoldDB" id="A0AAV4MP80"/>
<name>A0AAV4MP80_CAEEX</name>
<comment type="caution">
    <text evidence="1">The sequence shown here is derived from an EMBL/GenBank/DDBJ whole genome shotgun (WGS) entry which is preliminary data.</text>
</comment>
<sequence>MMLMCFENHRKRRKQSKTPAKRSVAVSVRRVLKQCGQPLSVAPLGGPPSRLHCWLSAARMLKLRLRGRFKHHPIRSCSVFEGKDGYP</sequence>
<evidence type="ECO:0000313" key="1">
    <source>
        <dbReference type="EMBL" id="GIX72614.1"/>
    </source>
</evidence>
<protein>
    <submittedName>
        <fullName evidence="1">Uncharacterized protein</fullName>
    </submittedName>
</protein>
<proteinExistence type="predicted"/>
<accession>A0AAV4MP80</accession>